<sequence length="244" mass="25640">MPDNHVLFSIARHAAWAPGVTSPAAWSDWAQAPWPISGDDEPKVAAMPAMLRRRAGFLGRMALEVAYACLGQEAGVPTVFCSRHGEVGRAIGLLGDLARGEPLSPTAFGLAVHNASAGLFSIARADRANHVALAAGSATLEHAVIEACGLLADGAPMVLLVACDEPLPAPLEGFEDCAEQPFAFAWAIVPAGERAVRLSWRAAAAPAEPGNIPGCLEVLRFQLGRGTVLERTAAARHWTWSRDA</sequence>
<keyword evidence="3" id="KW-1185">Reference proteome</keyword>
<dbReference type="EMBL" id="CP062941">
    <property type="protein sequence ID" value="QOL48334.1"/>
    <property type="molecule type" value="Genomic_DNA"/>
</dbReference>
<accession>A0A7L9TZY2</accession>
<evidence type="ECO:0000259" key="1">
    <source>
        <dbReference type="Pfam" id="PF13723"/>
    </source>
</evidence>
<dbReference type="InterPro" id="IPR014030">
    <property type="entry name" value="Ketoacyl_synth_N"/>
</dbReference>
<gene>
    <name evidence="2" type="ORF">LPB04_15270</name>
</gene>
<feature type="domain" description="Beta-ketoacyl synthase-like N-terminal" evidence="1">
    <location>
        <begin position="26"/>
        <end position="241"/>
    </location>
</feature>
<name>A0A7L9TZY2_9BURK</name>
<dbReference type="Proteomes" id="UP000593875">
    <property type="component" value="Chromosome"/>
</dbReference>
<organism evidence="2 3">
    <name type="scientific">Massilia litorea</name>
    <dbReference type="NCBI Taxonomy" id="2769491"/>
    <lineage>
        <taxon>Bacteria</taxon>
        <taxon>Pseudomonadati</taxon>
        <taxon>Pseudomonadota</taxon>
        <taxon>Betaproteobacteria</taxon>
        <taxon>Burkholderiales</taxon>
        <taxon>Oxalobacteraceae</taxon>
        <taxon>Telluria group</taxon>
        <taxon>Massilia</taxon>
    </lineage>
</organism>
<protein>
    <submittedName>
        <fullName evidence="2">Beta-ketoacyl synthase chain length factor</fullName>
    </submittedName>
</protein>
<dbReference type="AlphaFoldDB" id="A0A7L9TZY2"/>
<evidence type="ECO:0000313" key="3">
    <source>
        <dbReference type="Proteomes" id="UP000593875"/>
    </source>
</evidence>
<dbReference type="RefSeq" id="WP_193685380.1">
    <property type="nucleotide sequence ID" value="NZ_CP062941.1"/>
</dbReference>
<reference evidence="2 3" key="1">
    <citation type="submission" date="2020-10" db="EMBL/GenBank/DDBJ databases">
        <title>Genome sequencing of Massilia sp. LPB0304.</title>
        <authorList>
            <person name="Kim J."/>
        </authorList>
    </citation>
    <scope>NUCLEOTIDE SEQUENCE [LARGE SCALE GENOMIC DNA]</scope>
    <source>
        <strain evidence="2 3">LPB0304</strain>
    </source>
</reference>
<dbReference type="Pfam" id="PF13723">
    <property type="entry name" value="Ketoacyl-synt_2"/>
    <property type="match status" value="1"/>
</dbReference>
<dbReference type="KEGG" id="mlir:LPB04_15270"/>
<proteinExistence type="predicted"/>
<evidence type="ECO:0000313" key="2">
    <source>
        <dbReference type="EMBL" id="QOL48334.1"/>
    </source>
</evidence>